<dbReference type="AlphaFoldDB" id="A0A162B2G6"/>
<evidence type="ECO:0000313" key="4">
    <source>
        <dbReference type="Proteomes" id="UP000076489"/>
    </source>
</evidence>
<dbReference type="SUPFAM" id="SSF103515">
    <property type="entry name" value="Autotransporter"/>
    <property type="match status" value="1"/>
</dbReference>
<dbReference type="InterPro" id="IPR036709">
    <property type="entry name" value="Autotransporte_beta_dom_sf"/>
</dbReference>
<dbReference type="Proteomes" id="UP000076489">
    <property type="component" value="Unassembled WGS sequence"/>
</dbReference>
<accession>A0A162B2G6</accession>
<dbReference type="Gene3D" id="2.40.128.130">
    <property type="entry name" value="Autotransporter beta-domain"/>
    <property type="match status" value="1"/>
</dbReference>
<evidence type="ECO:0000313" key="3">
    <source>
        <dbReference type="EMBL" id="KZN20676.1"/>
    </source>
</evidence>
<organism evidence="3 4">
    <name type="scientific">Pseudomonas fluorescens</name>
    <dbReference type="NCBI Taxonomy" id="294"/>
    <lineage>
        <taxon>Bacteria</taxon>
        <taxon>Pseudomonadati</taxon>
        <taxon>Pseudomonadota</taxon>
        <taxon>Gammaproteobacteria</taxon>
        <taxon>Pseudomonadales</taxon>
        <taxon>Pseudomonadaceae</taxon>
        <taxon>Pseudomonas</taxon>
    </lineage>
</organism>
<protein>
    <recommendedName>
        <fullName evidence="2">Autotransporter domain-containing protein</fullName>
    </recommendedName>
</protein>
<sequence>MANLKKTILAVAITAVAQSAFAIDLQVTGLNSQSVTGSMTDLTLSGTGTVIRLLQEDGVNISNATISGNAVNNANINTYGNDLGGLKFADSTIGGSITNNGALQSNQGTSGLGIGLTNTSANNLINNSNIRVFNQVVPGTFDPNRGIAISDGSHLTGSVINNGQIQSEGNFAEGISIFSADGASPSATTKIDGDVINNLAVVTAGGSDNRAITMKNVAFGHDVINNGTISTNGLRSIGILMDHTDFDTIQNNDMLTASGQNSVGIKIDNSTGNEIINNGAIVSGGVGIQVKHDNPAAVFTVTQNAGSLTGGDKAIDGNNQTNFNLNGGTVLGDLAGLKTLAIGGDSTVDADHIQALLVDVKTNQLYLARLNTEVSGDLTVRSLAAVQLRLSDSTDANTAIAKVGGKATFESGSQVRLTANEGDFKQVDGTKYTLVSANQLVDNGLTVKSSSALITVKSFAVENGQITAILGGATPDEAAHTIELVGGSSNASNAIKPFTESVLKNMDVNDPLYKQFVKADPETLKKLAEQLAPDVNGGAFSAASSASSLASNAVASRARSVGANSGDVLTNTGAWIKVLSADASQGTRNQISGFDADSSGVIIGADGKLNDFTTLGVAYSYVQSDVKSNNGNKTDVHTSAFTGYGGWEKGPIDVYGSITYGLSKNESKRYIGDSTAKADYDSDLFALDLTAGYRFPIKNNLTIEPLVGARYTNIESDSFSEKGSAAALSTGSQRLEKAELGFGVRADGSYQVGKGLLKPQARLMAYHDFTQDETSTTSSYVLGGTTFLSTGASPASDSYEASLGLDYSVGKVTVGVAYDYATQSDFHADAFSVKARLDF</sequence>
<keyword evidence="1" id="KW-0732">Signal</keyword>
<dbReference type="InterPro" id="IPR005546">
    <property type="entry name" value="Autotransporte_beta"/>
</dbReference>
<reference evidence="3 4" key="2">
    <citation type="journal article" date="2018" name="Nature">
        <title>Mutant phenotypes for thousands of bacterial genes of unknown function.</title>
        <authorList>
            <person name="Price M.N."/>
            <person name="Wetmore K.M."/>
            <person name="Waters R.J."/>
            <person name="Callaghan M."/>
            <person name="Ray J."/>
            <person name="Liu H."/>
            <person name="Kuehl J.V."/>
            <person name="Melnyk R.A."/>
            <person name="Lamson J.S."/>
            <person name="Suh Y."/>
            <person name="Carlson H.K."/>
            <person name="Esquivel Z."/>
            <person name="Sadeeshkumar H."/>
            <person name="Chakraborty R."/>
            <person name="Zane G.M."/>
            <person name="Rubin B.E."/>
            <person name="Wall J.D."/>
            <person name="Visel A."/>
            <person name="Bristow J."/>
            <person name="Blow M.J."/>
            <person name="Arkin A.P."/>
            <person name="Deutschbauer A.M."/>
        </authorList>
    </citation>
    <scope>NUCLEOTIDE SEQUENCE [LARGE SCALE GENOMIC DNA]</scope>
    <source>
        <strain evidence="3 4">FW300-N1B4</strain>
    </source>
</reference>
<evidence type="ECO:0000259" key="2">
    <source>
        <dbReference type="PROSITE" id="PS51208"/>
    </source>
</evidence>
<comment type="caution">
    <text evidence="3">The sequence shown here is derived from an EMBL/GenBank/DDBJ whole genome shotgun (WGS) entry which is preliminary data.</text>
</comment>
<dbReference type="InterPro" id="IPR006315">
    <property type="entry name" value="OM_autotransptr_brl_dom"/>
</dbReference>
<feature type="signal peptide" evidence="1">
    <location>
        <begin position="1"/>
        <end position="22"/>
    </location>
</feature>
<dbReference type="GO" id="GO:0019867">
    <property type="term" value="C:outer membrane"/>
    <property type="evidence" value="ECO:0007669"/>
    <property type="project" value="InterPro"/>
</dbReference>
<feature type="chain" id="PRO_5007831611" description="Autotransporter domain-containing protein" evidence="1">
    <location>
        <begin position="23"/>
        <end position="839"/>
    </location>
</feature>
<dbReference type="PROSITE" id="PS51208">
    <property type="entry name" value="AUTOTRANSPORTER"/>
    <property type="match status" value="1"/>
</dbReference>
<dbReference type="EMBL" id="LUKJ01000002">
    <property type="protein sequence ID" value="KZN20676.1"/>
    <property type="molecule type" value="Genomic_DNA"/>
</dbReference>
<proteinExistence type="predicted"/>
<feature type="domain" description="Autotransporter" evidence="2">
    <location>
        <begin position="567"/>
        <end position="839"/>
    </location>
</feature>
<name>A0A162B2G6_PSEFL</name>
<reference evidence="4" key="1">
    <citation type="submission" date="2016-03" db="EMBL/GenBank/DDBJ databases">
        <authorList>
            <person name="Ray J."/>
            <person name="Price M."/>
            <person name="Deutschbauer A."/>
        </authorList>
    </citation>
    <scope>NUCLEOTIDE SEQUENCE [LARGE SCALE GENOMIC DNA]</scope>
    <source>
        <strain evidence="4">FW300-N1B4</strain>
    </source>
</reference>
<dbReference type="SMART" id="SM00869">
    <property type="entry name" value="Autotransporter"/>
    <property type="match status" value="1"/>
</dbReference>
<evidence type="ECO:0000256" key="1">
    <source>
        <dbReference type="SAM" id="SignalP"/>
    </source>
</evidence>
<gene>
    <name evidence="3" type="ORF">A1D17_03810</name>
</gene>
<dbReference type="NCBIfam" id="TIGR01414">
    <property type="entry name" value="autotrans_barl"/>
    <property type="match status" value="1"/>
</dbReference>
<dbReference type="OrthoDB" id="6998372at2"/>
<dbReference type="RefSeq" id="WP_157893817.1">
    <property type="nucleotide sequence ID" value="NZ_LUKJ01000002.1"/>
</dbReference>
<dbReference type="Pfam" id="PF03797">
    <property type="entry name" value="Autotransporter"/>
    <property type="match status" value="1"/>
</dbReference>